<gene>
    <name evidence="1" type="ORF">HKB16_14010</name>
</gene>
<reference evidence="1 2" key="1">
    <citation type="submission" date="2020-04" db="EMBL/GenBank/DDBJ databases">
        <title>Whole-genome sequencing of Vibrio spp. from China reveals different genetic environments of blaCTX-M-14 among diverse lineages.</title>
        <authorList>
            <person name="Zheng Z."/>
            <person name="Ye L."/>
            <person name="Chen S."/>
        </authorList>
    </citation>
    <scope>NUCLEOTIDE SEQUENCE [LARGE SCALE GENOMIC DNA]</scope>
    <source>
        <strain evidence="1 2">Vb0551</strain>
    </source>
</reference>
<dbReference type="RefSeq" id="WP_141179945.1">
    <property type="nucleotide sequence ID" value="NZ_CP041202.1"/>
</dbReference>
<comment type="caution">
    <text evidence="1">The sequence shown here is derived from an EMBL/GenBank/DDBJ whole genome shotgun (WGS) entry which is preliminary data.</text>
</comment>
<proteinExistence type="predicted"/>
<organism evidence="1 2">
    <name type="scientific">Vibrio parahaemolyticus</name>
    <dbReference type="NCBI Taxonomy" id="670"/>
    <lineage>
        <taxon>Bacteria</taxon>
        <taxon>Pseudomonadati</taxon>
        <taxon>Pseudomonadota</taxon>
        <taxon>Gammaproteobacteria</taxon>
        <taxon>Vibrionales</taxon>
        <taxon>Vibrionaceae</taxon>
        <taxon>Vibrio</taxon>
    </lineage>
</organism>
<dbReference type="Pfam" id="PF06252">
    <property type="entry name" value="GemA"/>
    <property type="match status" value="1"/>
</dbReference>
<dbReference type="Proteomes" id="UP000518904">
    <property type="component" value="Unassembled WGS sequence"/>
</dbReference>
<name>A0A7Y0SIF4_VIBPH</name>
<dbReference type="InterPro" id="IPR009363">
    <property type="entry name" value="Phage_Mu_Gp16"/>
</dbReference>
<protein>
    <submittedName>
        <fullName evidence="1">Regulatory protein GemA</fullName>
    </submittedName>
</protein>
<evidence type="ECO:0000313" key="1">
    <source>
        <dbReference type="EMBL" id="NMU83998.1"/>
    </source>
</evidence>
<dbReference type="EMBL" id="JABCLB010001328">
    <property type="protein sequence ID" value="NMU83998.1"/>
    <property type="molecule type" value="Genomic_DNA"/>
</dbReference>
<evidence type="ECO:0000313" key="2">
    <source>
        <dbReference type="Proteomes" id="UP000518904"/>
    </source>
</evidence>
<accession>A0A7Y0SIF4</accession>
<dbReference type="AlphaFoldDB" id="A0A7Y0SIF4"/>
<sequence>MNQRNRLIQIIHVAKRELALEDDVYRLLLESETGKASCSKMNIKELEQVLSALETKGFKRSLPKGKKPFKRRLSPKSGKSKNTIIDKCRAVWISMAIHGFVRDRSESALDKYTQRILKNQKDKVDCIAWCDEDQATQVLEALKRWHYRVMIDDMTLKGWCIPINAKTCKPVGYAPLVEAYQSNLDKNKELSK</sequence>